<evidence type="ECO:0000256" key="1">
    <source>
        <dbReference type="ARBA" id="ARBA00001947"/>
    </source>
</evidence>
<dbReference type="AlphaFoldDB" id="E9EIX4"/>
<dbReference type="EC" id="3.4.-.-" evidence="7"/>
<dbReference type="Proteomes" id="UP000002499">
    <property type="component" value="Unassembled WGS sequence"/>
</dbReference>
<keyword evidence="4 7" id="KW-0479">Metal-binding</keyword>
<dbReference type="SUPFAM" id="SSF52025">
    <property type="entry name" value="PA domain"/>
    <property type="match status" value="1"/>
</dbReference>
<dbReference type="OMA" id="YWVQASK"/>
<proteinExistence type="inferred from homology"/>
<comment type="cofactor">
    <cofactor evidence="1">
        <name>Zn(2+)</name>
        <dbReference type="ChEBI" id="CHEBI:29105"/>
    </cofactor>
</comment>
<feature type="signal peptide" evidence="7">
    <location>
        <begin position="1"/>
        <end position="18"/>
    </location>
</feature>
<protein>
    <recommendedName>
        <fullName evidence="7">Peptide hydrolase</fullName>
        <ecNumber evidence="7">3.4.-.-</ecNumber>
    </recommendedName>
</protein>
<dbReference type="InterPro" id="IPR003137">
    <property type="entry name" value="PA_domain"/>
</dbReference>
<dbReference type="InterPro" id="IPR045175">
    <property type="entry name" value="M28_fam"/>
</dbReference>
<evidence type="ECO:0000256" key="7">
    <source>
        <dbReference type="RuleBase" id="RU361240"/>
    </source>
</evidence>
<feature type="domain" description="PA" evidence="8">
    <location>
        <begin position="124"/>
        <end position="218"/>
    </location>
</feature>
<name>E9EIX4_METAQ</name>
<dbReference type="PANTHER" id="PTHR12147:SF26">
    <property type="entry name" value="PEPTIDASE M28 DOMAIN-CONTAINING PROTEIN"/>
    <property type="match status" value="1"/>
</dbReference>
<feature type="chain" id="PRO_5005128521" description="Peptide hydrolase" evidence="7">
    <location>
        <begin position="19"/>
        <end position="705"/>
    </location>
</feature>
<dbReference type="InParanoid" id="E9EIX4"/>
<dbReference type="GO" id="GO:0006508">
    <property type="term" value="P:proteolysis"/>
    <property type="evidence" value="ECO:0007669"/>
    <property type="project" value="UniProtKB-KW"/>
</dbReference>
<comment type="similarity">
    <text evidence="2">Belongs to the peptidase M28 family. M28B subfamily.</text>
</comment>
<dbReference type="STRING" id="655827.E9EIX4"/>
<dbReference type="OrthoDB" id="10013407at2759"/>
<feature type="domain" description="Peptidase M28" evidence="9">
    <location>
        <begin position="461"/>
        <end position="650"/>
    </location>
</feature>
<evidence type="ECO:0000259" key="8">
    <source>
        <dbReference type="Pfam" id="PF02225"/>
    </source>
</evidence>
<organism evidence="11">
    <name type="scientific">Metarhizium acridum (strain CQMa 102)</name>
    <dbReference type="NCBI Taxonomy" id="655827"/>
    <lineage>
        <taxon>Eukaryota</taxon>
        <taxon>Fungi</taxon>
        <taxon>Dikarya</taxon>
        <taxon>Ascomycota</taxon>
        <taxon>Pezizomycotina</taxon>
        <taxon>Sordariomycetes</taxon>
        <taxon>Hypocreomycetidae</taxon>
        <taxon>Hypocreales</taxon>
        <taxon>Clavicipitaceae</taxon>
        <taxon>Metarhizium</taxon>
    </lineage>
</organism>
<sequence>MKPFNAWLYAGLLSATAATELLTPDKVEAGIQKDRLENVLWNLNKIGNDNGGNRAFGTSGYKASVDFVLERVVKRFGKHLDTYVQPFEHLFHQVKRIQVKGPDGTQVYVVSLQYNPATPLPGGITGELVHVPYEADRGSGCFEDQWQNIDAKGKVALLKRGGCTFADMTLLAKAAGAKAVIFYNQTPGKNYSTATLQAKNVGKLIPSGLVSLEDGEAWAGRVAAGEKLSVTLVVDAVSEVRETWNIISETKAGDKNNIVMLGAHLDSVLPGPGVNDDGSGTAALLEIIEQLIRYHGIKNTVRVAWWGAEESGLIGSLYYGSNLTEAEADRVKFYFNYDMIGSPHPEFVVYANDERHKFGGAPLFDYLQAHGKPAKYGYVTTFTNGRKSKEANTWGKKANSVLRLTMSPFSTWEFHRLEFSPVPRPQLTRATTRLATPSTTGERLSVPLVVDAVSEVRETWNIISETKAGDKNNIVMLGAHLDSVLPGPGVNDDGSGTAALLEIIEQLIRYHGIKNTVRVAWWGAEESGLIGSLYYGSNLTEAEADRVKFYFNYDMIGSPHPEFVVYANDERHKFGGAPLFDYLQAHGKPAKYGKFGSSSDYVAFLNLGIPSSGIFTGASPTTDPCYHQACDTVNNINWEALTVNTKAAARVAAQFALSLEGVPPRNKTTINPRSRRGVRRAFDDWADTVDVVEKTHNCGPGDNLY</sequence>
<evidence type="ECO:0000256" key="2">
    <source>
        <dbReference type="ARBA" id="ARBA00005634"/>
    </source>
</evidence>
<dbReference type="EMBL" id="GL698673">
    <property type="protein sequence ID" value="EFY84132.1"/>
    <property type="molecule type" value="Genomic_DNA"/>
</dbReference>
<keyword evidence="11" id="KW-1185">Reference proteome</keyword>
<reference evidence="10 11" key="1">
    <citation type="journal article" date="2011" name="PLoS Genet.">
        <title>Genome sequencing and comparative transcriptomics of the model entomopathogenic fungi Metarhizium anisopliae and M. acridum.</title>
        <authorList>
            <person name="Gao Q."/>
            <person name="Jin K."/>
            <person name="Ying S.H."/>
            <person name="Zhang Y."/>
            <person name="Xiao G."/>
            <person name="Shang Y."/>
            <person name="Duan Z."/>
            <person name="Hu X."/>
            <person name="Xie X.Q."/>
            <person name="Zhou G."/>
            <person name="Peng G."/>
            <person name="Luo Z."/>
            <person name="Huang W."/>
            <person name="Wang B."/>
            <person name="Fang W."/>
            <person name="Wang S."/>
            <person name="Zhong Y."/>
            <person name="Ma L.J."/>
            <person name="St Leger R.J."/>
            <person name="Zhao G.P."/>
            <person name="Pei Y."/>
            <person name="Feng M.G."/>
            <person name="Xia Y."/>
            <person name="Wang C."/>
        </authorList>
    </citation>
    <scope>NUCLEOTIDE SEQUENCE [LARGE SCALE GENOMIC DNA]</scope>
    <source>
        <strain evidence="10 11">CQMa 102</strain>
    </source>
</reference>
<dbReference type="CDD" id="cd04816">
    <property type="entry name" value="PA_SaNapH_like"/>
    <property type="match status" value="1"/>
</dbReference>
<accession>E9EIX4</accession>
<dbReference type="PANTHER" id="PTHR12147">
    <property type="entry name" value="METALLOPEPTIDASE M28 FAMILY MEMBER"/>
    <property type="match status" value="1"/>
</dbReference>
<evidence type="ECO:0000256" key="5">
    <source>
        <dbReference type="ARBA" id="ARBA00022801"/>
    </source>
</evidence>
<evidence type="ECO:0000259" key="9">
    <source>
        <dbReference type="Pfam" id="PF04389"/>
    </source>
</evidence>
<dbReference type="InterPro" id="IPR007484">
    <property type="entry name" value="Peptidase_M28"/>
</dbReference>
<dbReference type="InterPro" id="IPR046450">
    <property type="entry name" value="PA_dom_sf"/>
</dbReference>
<feature type="domain" description="Peptidase M28" evidence="9">
    <location>
        <begin position="245"/>
        <end position="378"/>
    </location>
</feature>
<evidence type="ECO:0000313" key="10">
    <source>
        <dbReference type="EMBL" id="EFY84132.1"/>
    </source>
</evidence>
<dbReference type="Pfam" id="PF04389">
    <property type="entry name" value="Peptidase_M28"/>
    <property type="match status" value="2"/>
</dbReference>
<evidence type="ECO:0000256" key="3">
    <source>
        <dbReference type="ARBA" id="ARBA00022670"/>
    </source>
</evidence>
<keyword evidence="7" id="KW-0732">Signal</keyword>
<evidence type="ECO:0000256" key="6">
    <source>
        <dbReference type="ARBA" id="ARBA00022833"/>
    </source>
</evidence>
<keyword evidence="6 7" id="KW-0862">Zinc</keyword>
<evidence type="ECO:0000313" key="11">
    <source>
        <dbReference type="Proteomes" id="UP000002499"/>
    </source>
</evidence>
<keyword evidence="3 7" id="KW-0645">Protease</keyword>
<gene>
    <name evidence="10" type="ORF">MAC_09822</name>
</gene>
<keyword evidence="5 7" id="KW-0378">Hydrolase</keyword>
<dbReference type="GO" id="GO:0008235">
    <property type="term" value="F:metalloexopeptidase activity"/>
    <property type="evidence" value="ECO:0007669"/>
    <property type="project" value="InterPro"/>
</dbReference>
<dbReference type="Gene3D" id="3.50.30.30">
    <property type="match status" value="1"/>
</dbReference>
<dbReference type="SUPFAM" id="SSF53187">
    <property type="entry name" value="Zn-dependent exopeptidases"/>
    <property type="match status" value="2"/>
</dbReference>
<dbReference type="HOGENOM" id="CLU_024336_1_1_1"/>
<dbReference type="Gene3D" id="3.40.630.10">
    <property type="entry name" value="Zn peptidases"/>
    <property type="match status" value="2"/>
</dbReference>
<dbReference type="GO" id="GO:0046872">
    <property type="term" value="F:metal ion binding"/>
    <property type="evidence" value="ECO:0007669"/>
    <property type="project" value="UniProtKB-KW"/>
</dbReference>
<evidence type="ECO:0000256" key="4">
    <source>
        <dbReference type="ARBA" id="ARBA00022723"/>
    </source>
</evidence>
<dbReference type="Pfam" id="PF02225">
    <property type="entry name" value="PA"/>
    <property type="match status" value="1"/>
</dbReference>
<dbReference type="eggNOG" id="KOG2195">
    <property type="taxonomic scope" value="Eukaryota"/>
</dbReference>